<evidence type="ECO:0000313" key="9">
    <source>
        <dbReference type="EMBL" id="QMV84817.1"/>
    </source>
</evidence>
<dbReference type="Pfam" id="PF01032">
    <property type="entry name" value="FecCD"/>
    <property type="match status" value="1"/>
</dbReference>
<dbReference type="InterPro" id="IPR037294">
    <property type="entry name" value="ABC_BtuC-like"/>
</dbReference>
<dbReference type="Gene3D" id="1.10.3470.10">
    <property type="entry name" value="ABC transporter involved in vitamin B12 uptake, BtuC"/>
    <property type="match status" value="1"/>
</dbReference>
<feature type="transmembrane region" description="Helical" evidence="8">
    <location>
        <begin position="161"/>
        <end position="178"/>
    </location>
</feature>
<evidence type="ECO:0000256" key="4">
    <source>
        <dbReference type="ARBA" id="ARBA00022475"/>
    </source>
</evidence>
<name>A0A7G5FDX6_9CORY</name>
<dbReference type="EMBL" id="CP059833">
    <property type="protein sequence ID" value="QMV84817.1"/>
    <property type="molecule type" value="Genomic_DNA"/>
</dbReference>
<feature type="transmembrane region" description="Helical" evidence="8">
    <location>
        <begin position="137"/>
        <end position="156"/>
    </location>
</feature>
<accession>A0A7G5FDX6</accession>
<evidence type="ECO:0000256" key="1">
    <source>
        <dbReference type="ARBA" id="ARBA00004651"/>
    </source>
</evidence>
<feature type="transmembrane region" description="Helical" evidence="8">
    <location>
        <begin position="20"/>
        <end position="41"/>
    </location>
</feature>
<sequence length="352" mass="36953">MQKDRTALRARYQHHRTRRALVIVGLMAATAAAFFLALSIGGTSRQFLGVWEAFAPGTRGHLVLMNVRLPRALAALLAGVALAVAGATMQAVLRNPLASSSTVGVSQGAAFGAAISVVFFVGSSSKSSGVVDTNPTVTALCAFVGALASVAVIALLARQRAATPSVIILAGVALSSLFTSGTSLIQYFADELQIAAIVFWAFGDLGRARWPHLVVMTVVVVLALAFFVWKIWSYNALDAGEDVAQALGVNVIRLRTWTLIIGAAATAMVVSVVGVIAFVGLIAPHIVRRLVGEDYRYVLPGSALAGALVLLLADTFSRLIIAPTVLPVGAVTSFLGAPLFLMIILRQLRRQP</sequence>
<evidence type="ECO:0000313" key="10">
    <source>
        <dbReference type="Proteomes" id="UP000515570"/>
    </source>
</evidence>
<dbReference type="GO" id="GO:0033214">
    <property type="term" value="P:siderophore-iron import into cell"/>
    <property type="evidence" value="ECO:0007669"/>
    <property type="project" value="TreeGrafter"/>
</dbReference>
<dbReference type="CDD" id="cd06550">
    <property type="entry name" value="TM_ABC_iron-siderophores_like"/>
    <property type="match status" value="1"/>
</dbReference>
<dbReference type="GO" id="GO:0005886">
    <property type="term" value="C:plasma membrane"/>
    <property type="evidence" value="ECO:0007669"/>
    <property type="project" value="UniProtKB-SubCell"/>
</dbReference>
<evidence type="ECO:0000256" key="8">
    <source>
        <dbReference type="SAM" id="Phobius"/>
    </source>
</evidence>
<evidence type="ECO:0000256" key="7">
    <source>
        <dbReference type="ARBA" id="ARBA00023136"/>
    </source>
</evidence>
<dbReference type="RefSeq" id="WP_182385624.1">
    <property type="nucleotide sequence ID" value="NZ_CP059833.1"/>
</dbReference>
<gene>
    <name evidence="9" type="ORF">HW450_10805</name>
</gene>
<feature type="transmembrane region" description="Helical" evidence="8">
    <location>
        <begin position="319"/>
        <end position="345"/>
    </location>
</feature>
<feature type="transmembrane region" description="Helical" evidence="8">
    <location>
        <begin position="72"/>
        <end position="93"/>
    </location>
</feature>
<evidence type="ECO:0000256" key="6">
    <source>
        <dbReference type="ARBA" id="ARBA00022989"/>
    </source>
</evidence>
<dbReference type="AlphaFoldDB" id="A0A7G5FDX6"/>
<dbReference type="GO" id="GO:0022857">
    <property type="term" value="F:transmembrane transporter activity"/>
    <property type="evidence" value="ECO:0007669"/>
    <property type="project" value="InterPro"/>
</dbReference>
<keyword evidence="7 8" id="KW-0472">Membrane</keyword>
<dbReference type="InterPro" id="IPR000522">
    <property type="entry name" value="ABC_transptr_permease_BtuC"/>
</dbReference>
<feature type="transmembrane region" description="Helical" evidence="8">
    <location>
        <begin position="295"/>
        <end position="313"/>
    </location>
</feature>
<evidence type="ECO:0000256" key="2">
    <source>
        <dbReference type="ARBA" id="ARBA00007935"/>
    </source>
</evidence>
<keyword evidence="6 8" id="KW-1133">Transmembrane helix</keyword>
<feature type="transmembrane region" description="Helical" evidence="8">
    <location>
        <begin position="210"/>
        <end position="232"/>
    </location>
</feature>
<feature type="transmembrane region" description="Helical" evidence="8">
    <location>
        <begin position="105"/>
        <end position="125"/>
    </location>
</feature>
<dbReference type="PANTHER" id="PTHR30472">
    <property type="entry name" value="FERRIC ENTEROBACTIN TRANSPORT SYSTEM PERMEASE PROTEIN"/>
    <property type="match status" value="1"/>
</dbReference>
<feature type="transmembrane region" description="Helical" evidence="8">
    <location>
        <begin position="257"/>
        <end position="283"/>
    </location>
</feature>
<evidence type="ECO:0000256" key="5">
    <source>
        <dbReference type="ARBA" id="ARBA00022692"/>
    </source>
</evidence>
<keyword evidence="3" id="KW-0813">Transport</keyword>
<evidence type="ECO:0000256" key="3">
    <source>
        <dbReference type="ARBA" id="ARBA00022448"/>
    </source>
</evidence>
<dbReference type="SUPFAM" id="SSF81345">
    <property type="entry name" value="ABC transporter involved in vitamin B12 uptake, BtuC"/>
    <property type="match status" value="1"/>
</dbReference>
<organism evidence="9 10">
    <name type="scientific">Corynebacterium hindlerae</name>
    <dbReference type="NCBI Taxonomy" id="699041"/>
    <lineage>
        <taxon>Bacteria</taxon>
        <taxon>Bacillati</taxon>
        <taxon>Actinomycetota</taxon>
        <taxon>Actinomycetes</taxon>
        <taxon>Mycobacteriales</taxon>
        <taxon>Corynebacteriaceae</taxon>
        <taxon>Corynebacterium</taxon>
    </lineage>
</organism>
<comment type="similarity">
    <text evidence="2">Belongs to the binding-protein-dependent transport system permease family. FecCD subfamily.</text>
</comment>
<dbReference type="FunFam" id="1.10.3470.10:FF:000001">
    <property type="entry name" value="Vitamin B12 ABC transporter permease BtuC"/>
    <property type="match status" value="1"/>
</dbReference>
<keyword evidence="10" id="KW-1185">Reference proteome</keyword>
<dbReference type="Proteomes" id="UP000515570">
    <property type="component" value="Chromosome"/>
</dbReference>
<keyword evidence="4" id="KW-1003">Cell membrane</keyword>
<proteinExistence type="inferred from homology"/>
<comment type="subcellular location">
    <subcellularLocation>
        <location evidence="1">Cell membrane</location>
        <topology evidence="1">Multi-pass membrane protein</topology>
    </subcellularLocation>
</comment>
<keyword evidence="5 8" id="KW-0812">Transmembrane</keyword>
<reference evidence="9 10" key="1">
    <citation type="submission" date="2020-07" db="EMBL/GenBank/DDBJ databases">
        <title>non toxigenic Corynebacterium sp. nov from a clinical source.</title>
        <authorList>
            <person name="Bernier A.-M."/>
            <person name="Bernard K."/>
        </authorList>
    </citation>
    <scope>NUCLEOTIDE SEQUENCE [LARGE SCALE GENOMIC DNA]</scope>
    <source>
        <strain evidence="10">NML 93-0612</strain>
    </source>
</reference>
<protein>
    <submittedName>
        <fullName evidence="9">Iron ABC transporter permease</fullName>
    </submittedName>
</protein>
<dbReference type="PANTHER" id="PTHR30472:SF25">
    <property type="entry name" value="ABC TRANSPORTER PERMEASE PROTEIN MJ0876-RELATED"/>
    <property type="match status" value="1"/>
</dbReference>